<keyword evidence="10" id="KW-1185">Reference proteome</keyword>
<dbReference type="GO" id="GO:0005737">
    <property type="term" value="C:cytoplasm"/>
    <property type="evidence" value="ECO:0007669"/>
    <property type="project" value="TreeGrafter"/>
</dbReference>
<evidence type="ECO:0000256" key="7">
    <source>
        <dbReference type="SAM" id="Phobius"/>
    </source>
</evidence>
<sequence length="404" mass="44113">MKDVDIKLATQRVAELSAKHQLDGDALVERLIWMKARQAGLVGAATSAAALVPGLGGVAAFTIGAAADVSATLRLQSELVMEIAAARGKRLQPDEARSALLVVAGLSLGAEQLVNQTGRKFVARLGERFAGRALVKAIPFVGVAISAATNLLMTYLIGRRADAYFRLGEAHVGDWPESLRALTGIDERRLLTELNAILLETGQSIRNRIQQLGDRTGKDLLNLRESMTKHLAKRLPAKVIPHRNAIERQTERHDSEKQGKEAKQPMFDQFKKRLGIGRLPQKPHQETETASSPQSPSVVDVTDADFESIVLQSSLPAVVDFWAEWCQPCQVMSAYVGFLAKEYAGRLLVAALDTDENPQTPAHYHVMGLPTLLLLRNGEEVDRIVGIVGYEELKTRVEALLGRS</sequence>
<gene>
    <name evidence="9" type="primary">trxA</name>
    <name evidence="9" type="ordered locus">CLDAP_15640</name>
</gene>
<dbReference type="eggNOG" id="COG3118">
    <property type="taxonomic scope" value="Bacteria"/>
</dbReference>
<evidence type="ECO:0000256" key="5">
    <source>
        <dbReference type="ARBA" id="ARBA00023284"/>
    </source>
</evidence>
<feature type="region of interest" description="Disordered" evidence="6">
    <location>
        <begin position="243"/>
        <end position="264"/>
    </location>
</feature>
<comment type="similarity">
    <text evidence="1">Belongs to the thioredoxin family.</text>
</comment>
<keyword evidence="4" id="KW-1015">Disulfide bond</keyword>
<dbReference type="PANTHER" id="PTHR45663:SF11">
    <property type="entry name" value="GEO12009P1"/>
    <property type="match status" value="1"/>
</dbReference>
<keyword evidence="3" id="KW-0249">Electron transport</keyword>
<evidence type="ECO:0000256" key="4">
    <source>
        <dbReference type="ARBA" id="ARBA00023157"/>
    </source>
</evidence>
<proteinExistence type="inferred from homology"/>
<dbReference type="InterPro" id="IPR036249">
    <property type="entry name" value="Thioredoxin-like_sf"/>
</dbReference>
<organism evidence="9 10">
    <name type="scientific">Caldilinea aerophila (strain DSM 14535 / JCM 11387 / NBRC 104270 / STL-6-O1)</name>
    <dbReference type="NCBI Taxonomy" id="926550"/>
    <lineage>
        <taxon>Bacteria</taxon>
        <taxon>Bacillati</taxon>
        <taxon>Chloroflexota</taxon>
        <taxon>Caldilineae</taxon>
        <taxon>Caldilineales</taxon>
        <taxon>Caldilineaceae</taxon>
        <taxon>Caldilinea</taxon>
    </lineage>
</organism>
<dbReference type="Gene3D" id="3.40.30.10">
    <property type="entry name" value="Glutaredoxin"/>
    <property type="match status" value="1"/>
</dbReference>
<dbReference type="CDD" id="cd02947">
    <property type="entry name" value="TRX_family"/>
    <property type="match status" value="1"/>
</dbReference>
<dbReference type="PROSITE" id="PS51352">
    <property type="entry name" value="THIOREDOXIN_2"/>
    <property type="match status" value="1"/>
</dbReference>
<feature type="transmembrane region" description="Helical" evidence="7">
    <location>
        <begin position="39"/>
        <end position="67"/>
    </location>
</feature>
<dbReference type="STRING" id="926550.CLDAP_15640"/>
<dbReference type="Proteomes" id="UP000007880">
    <property type="component" value="Chromosome"/>
</dbReference>
<keyword evidence="2" id="KW-0813">Transport</keyword>
<feature type="domain" description="Thioredoxin" evidence="8">
    <location>
        <begin position="277"/>
        <end position="402"/>
    </location>
</feature>
<reference evidence="9 10" key="1">
    <citation type="submission" date="2012-02" db="EMBL/GenBank/DDBJ databases">
        <title>Complete genome sequence of Caldilinea aerophila DSM 14535 (= NBRC 102666).</title>
        <authorList>
            <person name="Oguchi A."/>
            <person name="Hosoyama A."/>
            <person name="Sekine M."/>
            <person name="Fukai R."/>
            <person name="Kato Y."/>
            <person name="Nakamura S."/>
            <person name="Hanada S."/>
            <person name="Yamazaki S."/>
            <person name="Fujita N."/>
        </authorList>
    </citation>
    <scope>NUCLEOTIDE SEQUENCE [LARGE SCALE GENOMIC DNA]</scope>
    <source>
        <strain evidence="10">DSM 14535 / JCM 11387 / NBRC 104270 / STL-6-O1</strain>
    </source>
</reference>
<feature type="compositionally biased region" description="Basic and acidic residues" evidence="6">
    <location>
        <begin position="244"/>
        <end position="263"/>
    </location>
</feature>
<evidence type="ECO:0000313" key="10">
    <source>
        <dbReference type="Proteomes" id="UP000007880"/>
    </source>
</evidence>
<keyword evidence="7" id="KW-0812">Transmembrane</keyword>
<feature type="transmembrane region" description="Helical" evidence="7">
    <location>
        <begin position="137"/>
        <end position="157"/>
    </location>
</feature>
<dbReference type="KEGG" id="cap:CLDAP_15640"/>
<accession>I0I2W6</accession>
<dbReference type="EMBL" id="AP012337">
    <property type="protein sequence ID" value="BAL99603.1"/>
    <property type="molecule type" value="Genomic_DNA"/>
</dbReference>
<keyword evidence="7" id="KW-0472">Membrane</keyword>
<dbReference type="PANTHER" id="PTHR45663">
    <property type="entry name" value="GEO12009P1"/>
    <property type="match status" value="1"/>
</dbReference>
<dbReference type="GO" id="GO:0015035">
    <property type="term" value="F:protein-disulfide reductase activity"/>
    <property type="evidence" value="ECO:0007669"/>
    <property type="project" value="TreeGrafter"/>
</dbReference>
<dbReference type="FunFam" id="3.40.30.10:FF:000001">
    <property type="entry name" value="Thioredoxin"/>
    <property type="match status" value="1"/>
</dbReference>
<protein>
    <submittedName>
        <fullName evidence="9">Thioredoxin</fullName>
    </submittedName>
</protein>
<evidence type="ECO:0000256" key="6">
    <source>
        <dbReference type="SAM" id="MobiDB-lite"/>
    </source>
</evidence>
<dbReference type="AlphaFoldDB" id="I0I2W6"/>
<evidence type="ECO:0000313" key="9">
    <source>
        <dbReference type="EMBL" id="BAL99603.1"/>
    </source>
</evidence>
<keyword evidence="7" id="KW-1133">Transmembrane helix</keyword>
<dbReference type="HOGENOM" id="CLU_680915_0_0_0"/>
<dbReference type="Pfam" id="PF00085">
    <property type="entry name" value="Thioredoxin"/>
    <property type="match status" value="1"/>
</dbReference>
<dbReference type="InterPro" id="IPR013766">
    <property type="entry name" value="Thioredoxin_domain"/>
</dbReference>
<keyword evidence="5" id="KW-0676">Redox-active center</keyword>
<name>I0I2W6_CALAS</name>
<evidence type="ECO:0000256" key="3">
    <source>
        <dbReference type="ARBA" id="ARBA00022982"/>
    </source>
</evidence>
<evidence type="ECO:0000256" key="1">
    <source>
        <dbReference type="ARBA" id="ARBA00008987"/>
    </source>
</evidence>
<dbReference type="SUPFAM" id="SSF52833">
    <property type="entry name" value="Thioredoxin-like"/>
    <property type="match status" value="1"/>
</dbReference>
<evidence type="ECO:0000259" key="8">
    <source>
        <dbReference type="PROSITE" id="PS51352"/>
    </source>
</evidence>
<evidence type="ECO:0000256" key="2">
    <source>
        <dbReference type="ARBA" id="ARBA00022448"/>
    </source>
</evidence>